<proteinExistence type="predicted"/>
<dbReference type="EMBL" id="JACVVK020000196">
    <property type="protein sequence ID" value="KAK7485294.1"/>
    <property type="molecule type" value="Genomic_DNA"/>
</dbReference>
<protein>
    <submittedName>
        <fullName evidence="1">Uncharacterized protein</fullName>
    </submittedName>
</protein>
<evidence type="ECO:0000313" key="2">
    <source>
        <dbReference type="Proteomes" id="UP001519460"/>
    </source>
</evidence>
<sequence length="100" mass="11074">MKRIPRVTAGVATDYPRSRAHNNFKLVTSLVVVINKRRTPCGPFHFHFALRSTAPSVGHESATGAKRVVLMVIIKCATGDDRSLGAVLIKRHLSIRLRET</sequence>
<dbReference type="AlphaFoldDB" id="A0ABD0KDV4"/>
<reference evidence="1 2" key="1">
    <citation type="journal article" date="2023" name="Sci. Data">
        <title>Genome assembly of the Korean intertidal mud-creeper Batillaria attramentaria.</title>
        <authorList>
            <person name="Patra A.K."/>
            <person name="Ho P.T."/>
            <person name="Jun S."/>
            <person name="Lee S.J."/>
            <person name="Kim Y."/>
            <person name="Won Y.J."/>
        </authorList>
    </citation>
    <scope>NUCLEOTIDE SEQUENCE [LARGE SCALE GENOMIC DNA]</scope>
    <source>
        <strain evidence="1">Wonlab-2016</strain>
    </source>
</reference>
<keyword evidence="2" id="KW-1185">Reference proteome</keyword>
<dbReference type="Proteomes" id="UP001519460">
    <property type="component" value="Unassembled WGS sequence"/>
</dbReference>
<organism evidence="1 2">
    <name type="scientific">Batillaria attramentaria</name>
    <dbReference type="NCBI Taxonomy" id="370345"/>
    <lineage>
        <taxon>Eukaryota</taxon>
        <taxon>Metazoa</taxon>
        <taxon>Spiralia</taxon>
        <taxon>Lophotrochozoa</taxon>
        <taxon>Mollusca</taxon>
        <taxon>Gastropoda</taxon>
        <taxon>Caenogastropoda</taxon>
        <taxon>Sorbeoconcha</taxon>
        <taxon>Cerithioidea</taxon>
        <taxon>Batillariidae</taxon>
        <taxon>Batillaria</taxon>
    </lineage>
</organism>
<comment type="caution">
    <text evidence="1">The sequence shown here is derived from an EMBL/GenBank/DDBJ whole genome shotgun (WGS) entry which is preliminary data.</text>
</comment>
<gene>
    <name evidence="1" type="ORF">BaRGS_00023393</name>
</gene>
<name>A0ABD0KDV4_9CAEN</name>
<evidence type="ECO:0000313" key="1">
    <source>
        <dbReference type="EMBL" id="KAK7485294.1"/>
    </source>
</evidence>
<accession>A0ABD0KDV4</accession>